<dbReference type="InterPro" id="IPR013784">
    <property type="entry name" value="Carb-bd-like_fold"/>
</dbReference>
<dbReference type="Gene3D" id="2.60.40.1120">
    <property type="entry name" value="Carboxypeptidase-like, regulatory domain"/>
    <property type="match status" value="1"/>
</dbReference>
<keyword evidence="2" id="KW-0378">Hydrolase</keyword>
<dbReference type="RefSeq" id="WP_089828597.1">
    <property type="nucleotide sequence ID" value="NZ_FNBN01000001.1"/>
</dbReference>
<gene>
    <name evidence="2" type="ORF">SAMN04488121_101449</name>
</gene>
<feature type="signal peptide" evidence="1">
    <location>
        <begin position="1"/>
        <end position="22"/>
    </location>
</feature>
<dbReference type="Proteomes" id="UP000199045">
    <property type="component" value="Unassembled WGS sequence"/>
</dbReference>
<dbReference type="GO" id="GO:0004180">
    <property type="term" value="F:carboxypeptidase activity"/>
    <property type="evidence" value="ECO:0007669"/>
    <property type="project" value="UniProtKB-KW"/>
</dbReference>
<dbReference type="EMBL" id="FNBN01000001">
    <property type="protein sequence ID" value="SDE99201.1"/>
    <property type="molecule type" value="Genomic_DNA"/>
</dbReference>
<protein>
    <submittedName>
        <fullName evidence="2">Carboxypeptidase regulatory-like domain-containing protein</fullName>
    </submittedName>
</protein>
<dbReference type="AlphaFoldDB" id="A0A1G7HFQ6"/>
<dbReference type="GO" id="GO:0030246">
    <property type="term" value="F:carbohydrate binding"/>
    <property type="evidence" value="ECO:0007669"/>
    <property type="project" value="InterPro"/>
</dbReference>
<proteinExistence type="predicted"/>
<accession>A0A1G7HFQ6</accession>
<dbReference type="Pfam" id="PF13620">
    <property type="entry name" value="CarboxypepD_reg"/>
    <property type="match status" value="1"/>
</dbReference>
<dbReference type="STRING" id="104663.SAMN04488121_101449"/>
<keyword evidence="2" id="KW-0121">Carboxypeptidase</keyword>
<dbReference type="PROSITE" id="PS51257">
    <property type="entry name" value="PROKAR_LIPOPROTEIN"/>
    <property type="match status" value="1"/>
</dbReference>
<sequence>MTTKIILSLCCLVALYSISSCKKDDHSPKGDITGKVVVYDSLGRPRADYSGVQVIIDSTNFSTVTDASGAYVFHKVPAGTYNFSFKKEGYGTYRIIRQQHAGGPQATRLDTADVGQIYDGPTVTLFIDIAIGGPNSTQRFTYTEFAAPIRVPAASVMYLSTKPDVSPTNFVISIRNTNAFIPEDRMSYQTDNDPFNYYIDANPILHNSPSVYWYMAFDNVRDIHYIDEAGRKIYPCLGKRFVDPVNSRHIPSNASKASYGVITR</sequence>
<keyword evidence="1" id="KW-0732">Signal</keyword>
<dbReference type="SUPFAM" id="SSF49452">
    <property type="entry name" value="Starch-binding domain-like"/>
    <property type="match status" value="1"/>
</dbReference>
<feature type="chain" id="PRO_5011563019" evidence="1">
    <location>
        <begin position="23"/>
        <end position="264"/>
    </location>
</feature>
<evidence type="ECO:0000256" key="1">
    <source>
        <dbReference type="SAM" id="SignalP"/>
    </source>
</evidence>
<reference evidence="2 3" key="1">
    <citation type="submission" date="2016-10" db="EMBL/GenBank/DDBJ databases">
        <authorList>
            <person name="de Groot N.N."/>
        </authorList>
    </citation>
    <scope>NUCLEOTIDE SEQUENCE [LARGE SCALE GENOMIC DNA]</scope>
    <source>
        <strain evidence="2 3">DSM 527</strain>
    </source>
</reference>
<name>A0A1G7HFQ6_CHIFI</name>
<keyword evidence="2" id="KW-0645">Protease</keyword>
<evidence type="ECO:0000313" key="2">
    <source>
        <dbReference type="EMBL" id="SDE99201.1"/>
    </source>
</evidence>
<dbReference type="OrthoDB" id="644679at2"/>
<evidence type="ECO:0000313" key="3">
    <source>
        <dbReference type="Proteomes" id="UP000199045"/>
    </source>
</evidence>
<organism evidence="2 3">
    <name type="scientific">Chitinophaga filiformis</name>
    <name type="common">Myxococcus filiformis</name>
    <name type="synonym">Flexibacter filiformis</name>
    <dbReference type="NCBI Taxonomy" id="104663"/>
    <lineage>
        <taxon>Bacteria</taxon>
        <taxon>Pseudomonadati</taxon>
        <taxon>Bacteroidota</taxon>
        <taxon>Chitinophagia</taxon>
        <taxon>Chitinophagales</taxon>
        <taxon>Chitinophagaceae</taxon>
        <taxon>Chitinophaga</taxon>
    </lineage>
</organism>